<organism evidence="3 4">
    <name type="scientific">Pontixanthobacter aquaemixtae</name>
    <dbReference type="NCBI Taxonomy" id="1958940"/>
    <lineage>
        <taxon>Bacteria</taxon>
        <taxon>Pseudomonadati</taxon>
        <taxon>Pseudomonadota</taxon>
        <taxon>Alphaproteobacteria</taxon>
        <taxon>Sphingomonadales</taxon>
        <taxon>Erythrobacteraceae</taxon>
        <taxon>Pontixanthobacter</taxon>
    </lineage>
</organism>
<keyword evidence="1" id="KW-0560">Oxidoreductase</keyword>
<evidence type="ECO:0000256" key="1">
    <source>
        <dbReference type="ARBA" id="ARBA00023002"/>
    </source>
</evidence>
<name>A0A844ZYM1_9SPHN</name>
<dbReference type="OrthoDB" id="7181835at2"/>
<dbReference type="Proteomes" id="UP000442714">
    <property type="component" value="Unassembled WGS sequence"/>
</dbReference>
<dbReference type="AlphaFoldDB" id="A0A844ZYM1"/>
<dbReference type="FunFam" id="3.20.20.100:FF:000004">
    <property type="entry name" value="Oxidoreductase, aldo/keto reductase"/>
    <property type="match status" value="1"/>
</dbReference>
<evidence type="ECO:0000313" key="3">
    <source>
        <dbReference type="EMBL" id="MXO91837.1"/>
    </source>
</evidence>
<dbReference type="InterPro" id="IPR020471">
    <property type="entry name" value="AKR"/>
</dbReference>
<dbReference type="EMBL" id="WTYX01000002">
    <property type="protein sequence ID" value="MXO91837.1"/>
    <property type="molecule type" value="Genomic_DNA"/>
</dbReference>
<dbReference type="SUPFAM" id="SSF51430">
    <property type="entry name" value="NAD(P)-linked oxidoreductase"/>
    <property type="match status" value="1"/>
</dbReference>
<evidence type="ECO:0000313" key="4">
    <source>
        <dbReference type="Proteomes" id="UP000442714"/>
    </source>
</evidence>
<dbReference type="InterPro" id="IPR050523">
    <property type="entry name" value="AKR_Detox_Biosynth"/>
</dbReference>
<reference evidence="3 4" key="1">
    <citation type="submission" date="2019-12" db="EMBL/GenBank/DDBJ databases">
        <title>Genomic-based taxomic classification of the family Erythrobacteraceae.</title>
        <authorList>
            <person name="Xu L."/>
        </authorList>
    </citation>
    <scope>NUCLEOTIDE SEQUENCE [LARGE SCALE GENOMIC DNA]</scope>
    <source>
        <strain evidence="3 4">KCTC 52763</strain>
    </source>
</reference>
<dbReference type="InterPro" id="IPR023210">
    <property type="entry name" value="NADP_OxRdtase_dom"/>
</dbReference>
<gene>
    <name evidence="3" type="ORF">GRI41_13460</name>
</gene>
<dbReference type="GO" id="GO:0016491">
    <property type="term" value="F:oxidoreductase activity"/>
    <property type="evidence" value="ECO:0007669"/>
    <property type="project" value="UniProtKB-KW"/>
</dbReference>
<accession>A0A844ZYM1</accession>
<sequence length="341" mass="37907">MKYTKFGNTGLTVSRLCLGCMSFGDAAAEGHDWTLDEDASRPLIREALEAGINFFDIANSYSGGTSEEITGRLLKQMARRDEIVIATKAFFPWRRAPNTGGLSAKALMHAVDDSLRRLGTDYIDLYQIHRLDLETPMEEILEALDGIVRSGKVRYIGASSMYAWQFMKMLHISETKGLKRFISMQNYLNLLYREEEREMLPLCADQGVAVMPWSPMARGKLTRPWDIETNRSETDLVGKALYGNADASDHAVVDAVAALAEKRGLPMAQIALAWVLHKREVTSPIIGATKPKHIEDAVAALDVELSKEEIKSLEAPYVPHPVTGMFSMPKTDPKVSVLDTD</sequence>
<dbReference type="InterPro" id="IPR036812">
    <property type="entry name" value="NAD(P)_OxRdtase_dom_sf"/>
</dbReference>
<dbReference type="RefSeq" id="WP_160605654.1">
    <property type="nucleotide sequence ID" value="NZ_WTYX01000002.1"/>
</dbReference>
<dbReference type="Gene3D" id="3.20.20.100">
    <property type="entry name" value="NADP-dependent oxidoreductase domain"/>
    <property type="match status" value="1"/>
</dbReference>
<keyword evidence="4" id="KW-1185">Reference proteome</keyword>
<feature type="domain" description="NADP-dependent oxidoreductase" evidence="2">
    <location>
        <begin position="15"/>
        <end position="315"/>
    </location>
</feature>
<dbReference type="PANTHER" id="PTHR43364">
    <property type="entry name" value="NADH-SPECIFIC METHYLGLYOXAL REDUCTASE-RELATED"/>
    <property type="match status" value="1"/>
</dbReference>
<evidence type="ECO:0000259" key="2">
    <source>
        <dbReference type="Pfam" id="PF00248"/>
    </source>
</evidence>
<comment type="caution">
    <text evidence="3">The sequence shown here is derived from an EMBL/GenBank/DDBJ whole genome shotgun (WGS) entry which is preliminary data.</text>
</comment>
<dbReference type="GO" id="GO:0005829">
    <property type="term" value="C:cytosol"/>
    <property type="evidence" value="ECO:0007669"/>
    <property type="project" value="UniProtKB-ARBA"/>
</dbReference>
<dbReference type="PANTHER" id="PTHR43364:SF4">
    <property type="entry name" value="NAD(P)-LINKED OXIDOREDUCTASE SUPERFAMILY PROTEIN"/>
    <property type="match status" value="1"/>
</dbReference>
<protein>
    <submittedName>
        <fullName evidence="3">Aldo/keto reductase</fullName>
    </submittedName>
</protein>
<dbReference type="CDD" id="cd19079">
    <property type="entry name" value="AKR_EcYajO-like"/>
    <property type="match status" value="1"/>
</dbReference>
<proteinExistence type="predicted"/>
<dbReference type="PRINTS" id="PR00069">
    <property type="entry name" value="ALDKETRDTASE"/>
</dbReference>
<dbReference type="Pfam" id="PF00248">
    <property type="entry name" value="Aldo_ket_red"/>
    <property type="match status" value="1"/>
</dbReference>